<feature type="region of interest" description="Disordered" evidence="1">
    <location>
        <begin position="51"/>
        <end position="93"/>
    </location>
</feature>
<gene>
    <name evidence="2" type="ORF">NDU88_007598</name>
</gene>
<evidence type="ECO:0000256" key="1">
    <source>
        <dbReference type="SAM" id="MobiDB-lite"/>
    </source>
</evidence>
<dbReference type="Proteomes" id="UP001066276">
    <property type="component" value="Chromosome 1_2"/>
</dbReference>
<dbReference type="EMBL" id="JANPWB010000002">
    <property type="protein sequence ID" value="KAJ1212292.1"/>
    <property type="molecule type" value="Genomic_DNA"/>
</dbReference>
<name>A0AAV7WHK6_PLEWA</name>
<accession>A0AAV7WHK6</accession>
<proteinExistence type="predicted"/>
<keyword evidence="3" id="KW-1185">Reference proteome</keyword>
<dbReference type="AlphaFoldDB" id="A0AAV7WHK6"/>
<comment type="caution">
    <text evidence="2">The sequence shown here is derived from an EMBL/GenBank/DDBJ whole genome shotgun (WGS) entry which is preliminary data.</text>
</comment>
<evidence type="ECO:0000313" key="3">
    <source>
        <dbReference type="Proteomes" id="UP001066276"/>
    </source>
</evidence>
<reference evidence="2" key="1">
    <citation type="journal article" date="2022" name="bioRxiv">
        <title>Sequencing and chromosome-scale assembly of the giantPleurodeles waltlgenome.</title>
        <authorList>
            <person name="Brown T."/>
            <person name="Elewa A."/>
            <person name="Iarovenko S."/>
            <person name="Subramanian E."/>
            <person name="Araus A.J."/>
            <person name="Petzold A."/>
            <person name="Susuki M."/>
            <person name="Suzuki K.-i.T."/>
            <person name="Hayashi T."/>
            <person name="Toyoda A."/>
            <person name="Oliveira C."/>
            <person name="Osipova E."/>
            <person name="Leigh N.D."/>
            <person name="Simon A."/>
            <person name="Yun M.H."/>
        </authorList>
    </citation>
    <scope>NUCLEOTIDE SEQUENCE</scope>
    <source>
        <strain evidence="2">20211129_DDA</strain>
        <tissue evidence="2">Liver</tissue>
    </source>
</reference>
<organism evidence="2 3">
    <name type="scientific">Pleurodeles waltl</name>
    <name type="common">Iberian ribbed newt</name>
    <dbReference type="NCBI Taxonomy" id="8319"/>
    <lineage>
        <taxon>Eukaryota</taxon>
        <taxon>Metazoa</taxon>
        <taxon>Chordata</taxon>
        <taxon>Craniata</taxon>
        <taxon>Vertebrata</taxon>
        <taxon>Euteleostomi</taxon>
        <taxon>Amphibia</taxon>
        <taxon>Batrachia</taxon>
        <taxon>Caudata</taxon>
        <taxon>Salamandroidea</taxon>
        <taxon>Salamandridae</taxon>
        <taxon>Pleurodelinae</taxon>
        <taxon>Pleurodeles</taxon>
    </lineage>
</organism>
<evidence type="ECO:0000313" key="2">
    <source>
        <dbReference type="EMBL" id="KAJ1212292.1"/>
    </source>
</evidence>
<feature type="compositionally biased region" description="Low complexity" evidence="1">
    <location>
        <begin position="72"/>
        <end position="93"/>
    </location>
</feature>
<sequence>MRLREARGGQTGDTLQRTVCLQSWVQQVRGSADLKRNFTVGVGKGARLAVPRKPRLTGSVLPLRGKPRCPRSRAAPSASSPAGCHSASGPRRK</sequence>
<protein>
    <submittedName>
        <fullName evidence="2">Uncharacterized protein</fullName>
    </submittedName>
</protein>